<dbReference type="InParanoid" id="Q7RWW9"/>
<feature type="region of interest" description="Disordered" evidence="1">
    <location>
        <begin position="342"/>
        <end position="361"/>
    </location>
</feature>
<keyword evidence="4" id="KW-1185">Reference proteome</keyword>
<feature type="region of interest" description="Disordered" evidence="1">
    <location>
        <begin position="1"/>
        <end position="34"/>
    </location>
</feature>
<organism evidence="3 4">
    <name type="scientific">Neurospora crassa (strain ATCC 24698 / 74-OR23-1A / CBS 708.71 / DSM 1257 / FGSC 987)</name>
    <dbReference type="NCBI Taxonomy" id="367110"/>
    <lineage>
        <taxon>Eukaryota</taxon>
        <taxon>Fungi</taxon>
        <taxon>Dikarya</taxon>
        <taxon>Ascomycota</taxon>
        <taxon>Pezizomycotina</taxon>
        <taxon>Sordariomycetes</taxon>
        <taxon>Sordariomycetidae</taxon>
        <taxon>Sordariales</taxon>
        <taxon>Sordariaceae</taxon>
        <taxon>Neurospora</taxon>
    </lineage>
</organism>
<gene>
    <name evidence="3" type="ORF">NCU08795</name>
</gene>
<evidence type="ECO:0000256" key="1">
    <source>
        <dbReference type="SAM" id="MobiDB-lite"/>
    </source>
</evidence>
<dbReference type="InterPro" id="IPR004843">
    <property type="entry name" value="Calcineurin-like_PHP"/>
</dbReference>
<accession>Q7RWW9</accession>
<dbReference type="PaxDb" id="5141-EFNCRP00000004696"/>
<dbReference type="HOGENOM" id="CLU_041441_2_0_1"/>
<dbReference type="RefSeq" id="XP_956238.2">
    <property type="nucleotide sequence ID" value="XM_951145.2"/>
</dbReference>
<name>Q7RWW9_NEUCR</name>
<protein>
    <submittedName>
        <fullName evidence="3">Ser/Thr protein phosphatase</fullName>
    </submittedName>
</protein>
<dbReference type="GO" id="GO:0016787">
    <property type="term" value="F:hydrolase activity"/>
    <property type="evidence" value="ECO:0007669"/>
    <property type="project" value="InterPro"/>
</dbReference>
<evidence type="ECO:0000313" key="4">
    <source>
        <dbReference type="Proteomes" id="UP000001805"/>
    </source>
</evidence>
<dbReference type="Gene3D" id="3.60.21.10">
    <property type="match status" value="1"/>
</dbReference>
<dbReference type="InterPro" id="IPR051693">
    <property type="entry name" value="UPF0046_metallophosphoest"/>
</dbReference>
<dbReference type="OrthoDB" id="630188at2759"/>
<reference evidence="3 4" key="1">
    <citation type="journal article" date="2003" name="Nature">
        <title>The genome sequence of the filamentous fungus Neurospora crassa.</title>
        <authorList>
            <person name="Galagan J.E."/>
            <person name="Calvo S.E."/>
            <person name="Borkovich K.A."/>
            <person name="Selker E.U."/>
            <person name="Read N.D."/>
            <person name="Jaffe D."/>
            <person name="FitzHugh W."/>
            <person name="Ma L.J."/>
            <person name="Smirnov S."/>
            <person name="Purcell S."/>
            <person name="Rehman B."/>
            <person name="Elkins T."/>
            <person name="Engels R."/>
            <person name="Wang S."/>
            <person name="Nielsen C.B."/>
            <person name="Butler J."/>
            <person name="Endrizzi M."/>
            <person name="Qui D."/>
            <person name="Ianakiev P."/>
            <person name="Bell-Pedersen D."/>
            <person name="Nelson M.A."/>
            <person name="Werner-Washburne M."/>
            <person name="Selitrennikoff C.P."/>
            <person name="Kinsey J.A."/>
            <person name="Braun E.L."/>
            <person name="Zelter A."/>
            <person name="Schulte U."/>
            <person name="Kothe G.O."/>
            <person name="Jedd G."/>
            <person name="Mewes W."/>
            <person name="Staben C."/>
            <person name="Marcotte E."/>
            <person name="Greenberg D."/>
            <person name="Roy A."/>
            <person name="Foley K."/>
            <person name="Naylor J."/>
            <person name="Stange-Thomann N."/>
            <person name="Barrett R."/>
            <person name="Gnerre S."/>
            <person name="Kamal M."/>
            <person name="Kamvysselis M."/>
            <person name="Mauceli E."/>
            <person name="Bielke C."/>
            <person name="Rudd S."/>
            <person name="Frishman D."/>
            <person name="Krystofova S."/>
            <person name="Rasmussen C."/>
            <person name="Metzenberg R.L."/>
            <person name="Perkins D.D."/>
            <person name="Kroken S."/>
            <person name="Cogoni C."/>
            <person name="Macino G."/>
            <person name="Catcheside D."/>
            <person name="Li W."/>
            <person name="Pratt R.J."/>
            <person name="Osmani S.A."/>
            <person name="DeSouza C.P."/>
            <person name="Glass L."/>
            <person name="Orbach M.J."/>
            <person name="Berglund J.A."/>
            <person name="Voelker R."/>
            <person name="Yarden O."/>
            <person name="Plamann M."/>
            <person name="Seiler S."/>
            <person name="Dunlap J."/>
            <person name="Radford A."/>
            <person name="Aramayo R."/>
            <person name="Natvig D.O."/>
            <person name="Alex L.A."/>
            <person name="Mannhaupt G."/>
            <person name="Ebbole D.J."/>
            <person name="Freitag M."/>
            <person name="Paulsen I."/>
            <person name="Sachs M.S."/>
            <person name="Lander E.S."/>
            <person name="Nusbaum C."/>
            <person name="Birren B."/>
        </authorList>
    </citation>
    <scope>NUCLEOTIDE SEQUENCE [LARGE SCALE GENOMIC DNA]</scope>
    <source>
        <strain evidence="4">ATCC 24698 / 74-OR23-1A / CBS 708.71 / DSM 1257 / FGSC 987</strain>
    </source>
</reference>
<dbReference type="InterPro" id="IPR029052">
    <property type="entry name" value="Metallo-depent_PP-like"/>
</dbReference>
<sequence length="376" mass="41569">MITSATSPPDPSTSTSTSTASTSTTTSPSPTIPTRLLLLSDTHIRSRSKNPLPFPVPSTPVDIVIHAGDITDSSTLSEFRLCLSYLRRLNAPLKLIIAGNHDYTLDVPASTHIHTSTHSQRKRRPDIGDPGEAISLLTSAAKDGIFYLQEGTHHFDLSNGAQLTVYASPATPAFGSQGFQYTQQEGHVFDIPPEADIVISHGPPRGILDVSRLTRASCGSVELWEAVKRTRPKLHVFGHIHEAWGAAAVKWKPDCENGNGEVESAKVLEDRRGVEEGWKDSKEERKRKEEKVDKIVRDGYYHLKYDRGEDAEQTSLFVNAAVMYAPGYVPWLVDVELPRSDVDGNEKSTMADERNRKPLDVRSRECLSTNLQHLEL</sequence>
<evidence type="ECO:0000313" key="3">
    <source>
        <dbReference type="EMBL" id="EAA27002.2"/>
    </source>
</evidence>
<evidence type="ECO:0000259" key="2">
    <source>
        <dbReference type="Pfam" id="PF00149"/>
    </source>
</evidence>
<dbReference type="Proteomes" id="UP000001805">
    <property type="component" value="Chromosome 3, Linkage Group III"/>
</dbReference>
<dbReference type="GeneID" id="3872376"/>
<dbReference type="PANTHER" id="PTHR12905:SF0">
    <property type="entry name" value="CALCINEURIN-LIKE PHOSPHOESTERASE DOMAIN-CONTAINING PROTEIN"/>
    <property type="match status" value="1"/>
</dbReference>
<proteinExistence type="predicted"/>
<dbReference type="Pfam" id="PF00149">
    <property type="entry name" value="Metallophos"/>
    <property type="match status" value="1"/>
</dbReference>
<dbReference type="CDD" id="cd07379">
    <property type="entry name" value="MPP_239FB"/>
    <property type="match status" value="1"/>
</dbReference>
<dbReference type="VEuPathDB" id="FungiDB:NCU08795"/>
<dbReference type="AlphaFoldDB" id="Q7RWW9"/>
<dbReference type="SUPFAM" id="SSF56300">
    <property type="entry name" value="Metallo-dependent phosphatases"/>
    <property type="match status" value="1"/>
</dbReference>
<dbReference type="SMR" id="Q7RWW9"/>
<dbReference type="EMBL" id="CM002238">
    <property type="protein sequence ID" value="EAA27002.2"/>
    <property type="molecule type" value="Genomic_DNA"/>
</dbReference>
<dbReference type="PANTHER" id="PTHR12905">
    <property type="entry name" value="METALLOPHOSPHOESTERASE"/>
    <property type="match status" value="1"/>
</dbReference>
<feature type="domain" description="Calcineurin-like phosphoesterase" evidence="2">
    <location>
        <begin position="35"/>
        <end position="242"/>
    </location>
</feature>
<dbReference type="KEGG" id="ncr:NCU08795"/>